<evidence type="ECO:0000313" key="6">
    <source>
        <dbReference type="EMBL" id="MFC3086805.1"/>
    </source>
</evidence>
<gene>
    <name evidence="6" type="ORF">ACFOD6_12185</name>
</gene>
<dbReference type="SUPFAM" id="SSF52283">
    <property type="entry name" value="Formate/glycerate dehydrogenase catalytic domain-like"/>
    <property type="match status" value="1"/>
</dbReference>
<evidence type="ECO:0000259" key="4">
    <source>
        <dbReference type="Pfam" id="PF00389"/>
    </source>
</evidence>
<keyword evidence="7" id="KW-1185">Reference proteome</keyword>
<dbReference type="InterPro" id="IPR036291">
    <property type="entry name" value="NAD(P)-bd_dom_sf"/>
</dbReference>
<name>A0ABV7DWU2_9RHOB</name>
<dbReference type="EMBL" id="JBHRSM010000022">
    <property type="protein sequence ID" value="MFC3086805.1"/>
    <property type="molecule type" value="Genomic_DNA"/>
</dbReference>
<proteinExistence type="inferred from homology"/>
<dbReference type="CDD" id="cd12156">
    <property type="entry name" value="HPPR"/>
    <property type="match status" value="1"/>
</dbReference>
<protein>
    <submittedName>
        <fullName evidence="6">2-hydroxyacid dehydrogenase</fullName>
    </submittedName>
</protein>
<comment type="similarity">
    <text evidence="3">Belongs to the D-isomer specific 2-hydroxyacid dehydrogenase family.</text>
</comment>
<keyword evidence="2" id="KW-0520">NAD</keyword>
<keyword evidence="1 3" id="KW-0560">Oxidoreductase</keyword>
<dbReference type="PANTHER" id="PTHR10996:SF178">
    <property type="entry name" value="2-HYDROXYACID DEHYDROGENASE YGL185C-RELATED"/>
    <property type="match status" value="1"/>
</dbReference>
<feature type="domain" description="D-isomer specific 2-hydroxyacid dehydrogenase NAD-binding" evidence="5">
    <location>
        <begin position="107"/>
        <end position="279"/>
    </location>
</feature>
<sequence length="323" mass="34439">MKPTILILNDFSAPHRESLAQCFTVLGRDDIAGPAAEEGLYRIRAVVTDSGAGLSRDLLARLPALEIVTCSSAGYESVDVDALSKRGIAMTNASEALLDDVADTAMLLLLASWRSLVAAHRHVESGDWGRLGEFPLQRSLRGKRLGIVGMGRIGQHLIGRARAFGLEPAYFNRTERPEVGVPFQPDLTDLAAWADILLVIVAGGEGTRGMIDERVIRALGPTGTLVNVSRGSVVDEPALIAALRDGGLGAAALDVFRNEPHPDPALTSLPNVTLLPHMGSATVETRSAMAQIVLDNLDAHFGGGTLRSVVVEPPNRRQHARFS</sequence>
<evidence type="ECO:0000256" key="1">
    <source>
        <dbReference type="ARBA" id="ARBA00023002"/>
    </source>
</evidence>
<dbReference type="InterPro" id="IPR006139">
    <property type="entry name" value="D-isomer_2_OHA_DH_cat_dom"/>
</dbReference>
<dbReference type="Pfam" id="PF02826">
    <property type="entry name" value="2-Hacid_dh_C"/>
    <property type="match status" value="1"/>
</dbReference>
<dbReference type="Proteomes" id="UP001595445">
    <property type="component" value="Unassembled WGS sequence"/>
</dbReference>
<dbReference type="Pfam" id="PF00389">
    <property type="entry name" value="2-Hacid_dh"/>
    <property type="match status" value="1"/>
</dbReference>
<evidence type="ECO:0000313" key="7">
    <source>
        <dbReference type="Proteomes" id="UP001595445"/>
    </source>
</evidence>
<reference evidence="7" key="1">
    <citation type="journal article" date="2019" name="Int. J. Syst. Evol. Microbiol.">
        <title>The Global Catalogue of Microorganisms (GCM) 10K type strain sequencing project: providing services to taxonomists for standard genome sequencing and annotation.</title>
        <authorList>
            <consortium name="The Broad Institute Genomics Platform"/>
            <consortium name="The Broad Institute Genome Sequencing Center for Infectious Disease"/>
            <person name="Wu L."/>
            <person name="Ma J."/>
        </authorList>
    </citation>
    <scope>NUCLEOTIDE SEQUENCE [LARGE SCALE GENOMIC DNA]</scope>
    <source>
        <strain evidence="7">KCTC 62102</strain>
    </source>
</reference>
<evidence type="ECO:0000259" key="5">
    <source>
        <dbReference type="Pfam" id="PF02826"/>
    </source>
</evidence>
<dbReference type="RefSeq" id="WP_197645918.1">
    <property type="nucleotide sequence ID" value="NZ_JAEACP010000016.1"/>
</dbReference>
<dbReference type="SUPFAM" id="SSF51735">
    <property type="entry name" value="NAD(P)-binding Rossmann-fold domains"/>
    <property type="match status" value="1"/>
</dbReference>
<evidence type="ECO:0000256" key="2">
    <source>
        <dbReference type="ARBA" id="ARBA00023027"/>
    </source>
</evidence>
<organism evidence="6 7">
    <name type="scientific">Tabrizicola soli</name>
    <dbReference type="NCBI Taxonomy" id="2185115"/>
    <lineage>
        <taxon>Bacteria</taxon>
        <taxon>Pseudomonadati</taxon>
        <taxon>Pseudomonadota</taxon>
        <taxon>Alphaproteobacteria</taxon>
        <taxon>Rhodobacterales</taxon>
        <taxon>Paracoccaceae</taxon>
        <taxon>Tabrizicola</taxon>
    </lineage>
</organism>
<dbReference type="InterPro" id="IPR006140">
    <property type="entry name" value="D-isomer_DH_NAD-bd"/>
</dbReference>
<accession>A0ABV7DWU2</accession>
<feature type="domain" description="D-isomer specific 2-hydroxyacid dehydrogenase catalytic" evidence="4">
    <location>
        <begin position="6"/>
        <end position="310"/>
    </location>
</feature>
<dbReference type="InterPro" id="IPR050223">
    <property type="entry name" value="D-isomer_2-hydroxyacid_DH"/>
</dbReference>
<comment type="caution">
    <text evidence="6">The sequence shown here is derived from an EMBL/GenBank/DDBJ whole genome shotgun (WGS) entry which is preliminary data.</text>
</comment>
<dbReference type="Gene3D" id="3.40.50.720">
    <property type="entry name" value="NAD(P)-binding Rossmann-like Domain"/>
    <property type="match status" value="2"/>
</dbReference>
<dbReference type="PANTHER" id="PTHR10996">
    <property type="entry name" value="2-HYDROXYACID DEHYDROGENASE-RELATED"/>
    <property type="match status" value="1"/>
</dbReference>
<evidence type="ECO:0000256" key="3">
    <source>
        <dbReference type="RuleBase" id="RU003719"/>
    </source>
</evidence>